<dbReference type="SUPFAM" id="SSF56059">
    <property type="entry name" value="Glutathione synthetase ATP-binding domain-like"/>
    <property type="match status" value="1"/>
</dbReference>
<dbReference type="Gene3D" id="3.30.470.20">
    <property type="entry name" value="ATP-grasp fold, B domain"/>
    <property type="match status" value="2"/>
</dbReference>
<organism evidence="6 7">
    <name type="scientific">Virgibacillus sediminis</name>
    <dbReference type="NCBI Taxonomy" id="202260"/>
    <lineage>
        <taxon>Bacteria</taxon>
        <taxon>Bacillati</taxon>
        <taxon>Bacillota</taxon>
        <taxon>Bacilli</taxon>
        <taxon>Bacillales</taxon>
        <taxon>Bacillaceae</taxon>
        <taxon>Virgibacillus</taxon>
    </lineage>
</organism>
<dbReference type="Gene3D" id="3.30.1490.20">
    <property type="entry name" value="ATP-grasp fold, A domain"/>
    <property type="match status" value="1"/>
</dbReference>
<evidence type="ECO:0000256" key="4">
    <source>
        <dbReference type="PROSITE-ProRule" id="PRU00409"/>
    </source>
</evidence>
<keyword evidence="1" id="KW-0436">Ligase</keyword>
<dbReference type="PANTHER" id="PTHR43585:SF2">
    <property type="entry name" value="ATP-GRASP ENZYME FSQD"/>
    <property type="match status" value="1"/>
</dbReference>
<feature type="domain" description="ATP-grasp" evidence="5">
    <location>
        <begin position="118"/>
        <end position="294"/>
    </location>
</feature>
<proteinExistence type="predicted"/>
<sequence length="324" mass="36429">MNILICSTGSRVKFVQYLKKALENEGGGKVIAADWDKYSPSLYTADEAEVIPRTDEEGYIDEVLEVCRKHDIKGIVPVLDEEVPLLAQHKEKFDKLGVTLVLSKLEIVEMCCDKLKTYEYLKERSLPGVPTYNLLKDAKAGLERGELDFPMVVKPEDGKASQGVQIVESEAELEDALSQEGEYIIQPHLKDREYGVDAYIDMVSGELVDLFIKEKFEMTGGATSKSISVRNEELQGLVQDFISQAEFAGPIDIDCFEYNGKFYLSEVNPRFGAGYLHAYEAGCDFMTYIVRNLKGEENPPYQGSSYEDGVAMLKYPEVVLHRIE</sequence>
<dbReference type="InterPro" id="IPR048764">
    <property type="entry name" value="PylC_N"/>
</dbReference>
<dbReference type="Pfam" id="PF21360">
    <property type="entry name" value="PylC-like_N"/>
    <property type="match status" value="1"/>
</dbReference>
<dbReference type="Gene3D" id="3.40.50.20">
    <property type="match status" value="1"/>
</dbReference>
<keyword evidence="7" id="KW-1185">Reference proteome</keyword>
<dbReference type="InterPro" id="IPR003806">
    <property type="entry name" value="ATP-grasp_PylC-type"/>
</dbReference>
<dbReference type="PANTHER" id="PTHR43585">
    <property type="entry name" value="FUMIPYRROLE BIOSYNTHESIS PROTEIN C"/>
    <property type="match status" value="1"/>
</dbReference>
<dbReference type="InterPro" id="IPR052032">
    <property type="entry name" value="ATP-dep_AA_Ligase"/>
</dbReference>
<gene>
    <name evidence="6" type="ORF">ACFODW_15695</name>
</gene>
<evidence type="ECO:0000256" key="3">
    <source>
        <dbReference type="ARBA" id="ARBA00022840"/>
    </source>
</evidence>
<dbReference type="Pfam" id="PF02655">
    <property type="entry name" value="ATP-grasp_3"/>
    <property type="match status" value="1"/>
</dbReference>
<evidence type="ECO:0000256" key="1">
    <source>
        <dbReference type="ARBA" id="ARBA00022598"/>
    </source>
</evidence>
<dbReference type="EMBL" id="JBHRRZ010000038">
    <property type="protein sequence ID" value="MFC2949765.1"/>
    <property type="molecule type" value="Genomic_DNA"/>
</dbReference>
<accession>A0ABV7A9Q1</accession>
<dbReference type="InterPro" id="IPR013815">
    <property type="entry name" value="ATP_grasp_subdomain_1"/>
</dbReference>
<evidence type="ECO:0000259" key="5">
    <source>
        <dbReference type="PROSITE" id="PS50975"/>
    </source>
</evidence>
<dbReference type="InterPro" id="IPR011761">
    <property type="entry name" value="ATP-grasp"/>
</dbReference>
<keyword evidence="3 4" id="KW-0067">ATP-binding</keyword>
<dbReference type="RefSeq" id="WP_390307735.1">
    <property type="nucleotide sequence ID" value="NZ_JBHRRZ010000038.1"/>
</dbReference>
<dbReference type="PROSITE" id="PS50975">
    <property type="entry name" value="ATP_GRASP"/>
    <property type="match status" value="1"/>
</dbReference>
<comment type="caution">
    <text evidence="6">The sequence shown here is derived from an EMBL/GenBank/DDBJ whole genome shotgun (WGS) entry which is preliminary data.</text>
</comment>
<keyword evidence="2 4" id="KW-0547">Nucleotide-binding</keyword>
<reference evidence="7" key="1">
    <citation type="journal article" date="2019" name="Int. J. Syst. Evol. Microbiol.">
        <title>The Global Catalogue of Microorganisms (GCM) 10K type strain sequencing project: providing services to taxonomists for standard genome sequencing and annotation.</title>
        <authorList>
            <consortium name="The Broad Institute Genomics Platform"/>
            <consortium name="The Broad Institute Genome Sequencing Center for Infectious Disease"/>
            <person name="Wu L."/>
            <person name="Ma J."/>
        </authorList>
    </citation>
    <scope>NUCLEOTIDE SEQUENCE [LARGE SCALE GENOMIC DNA]</scope>
    <source>
        <strain evidence="7">KCTC 13193</strain>
    </source>
</reference>
<dbReference type="Proteomes" id="UP001595387">
    <property type="component" value="Unassembled WGS sequence"/>
</dbReference>
<evidence type="ECO:0000313" key="6">
    <source>
        <dbReference type="EMBL" id="MFC2949765.1"/>
    </source>
</evidence>
<dbReference type="NCBIfam" id="NF009406">
    <property type="entry name" value="PRK12767.1-5"/>
    <property type="match status" value="1"/>
</dbReference>
<protein>
    <submittedName>
        <fullName evidence="6">ATP-grasp domain-containing protein</fullName>
    </submittedName>
</protein>
<name>A0ABV7A9Q1_9BACI</name>
<evidence type="ECO:0000313" key="7">
    <source>
        <dbReference type="Proteomes" id="UP001595387"/>
    </source>
</evidence>
<evidence type="ECO:0000256" key="2">
    <source>
        <dbReference type="ARBA" id="ARBA00022741"/>
    </source>
</evidence>